<keyword evidence="2" id="KW-1133">Transmembrane helix</keyword>
<accession>A0A232LYM4</accession>
<organism evidence="3 4">
    <name type="scientific">Elaphomyces granulatus</name>
    <dbReference type="NCBI Taxonomy" id="519963"/>
    <lineage>
        <taxon>Eukaryota</taxon>
        <taxon>Fungi</taxon>
        <taxon>Dikarya</taxon>
        <taxon>Ascomycota</taxon>
        <taxon>Pezizomycotina</taxon>
        <taxon>Eurotiomycetes</taxon>
        <taxon>Eurotiomycetidae</taxon>
        <taxon>Eurotiales</taxon>
        <taxon>Elaphomycetaceae</taxon>
        <taxon>Elaphomyces</taxon>
    </lineage>
</organism>
<dbReference type="OrthoDB" id="411592at2759"/>
<name>A0A232LYM4_9EURO</name>
<comment type="caution">
    <text evidence="3">The sequence shown here is derived from an EMBL/GenBank/DDBJ whole genome shotgun (WGS) entry which is preliminary data.</text>
</comment>
<protein>
    <submittedName>
        <fullName evidence="3">Uncharacterized protein</fullName>
    </submittedName>
</protein>
<reference evidence="3 4" key="1">
    <citation type="journal article" date="2015" name="Environ. Microbiol.">
        <title>Metagenome sequence of Elaphomyces granulatus from sporocarp tissue reveals Ascomycota ectomycorrhizal fingerprints of genome expansion and a Proteobacteria-rich microbiome.</title>
        <authorList>
            <person name="Quandt C.A."/>
            <person name="Kohler A."/>
            <person name="Hesse C.N."/>
            <person name="Sharpton T.J."/>
            <person name="Martin F."/>
            <person name="Spatafora J.W."/>
        </authorList>
    </citation>
    <scope>NUCLEOTIDE SEQUENCE [LARGE SCALE GENOMIC DNA]</scope>
    <source>
        <strain evidence="3 4">OSC145934</strain>
    </source>
</reference>
<feature type="transmembrane region" description="Helical" evidence="2">
    <location>
        <begin position="82"/>
        <end position="99"/>
    </location>
</feature>
<evidence type="ECO:0000313" key="3">
    <source>
        <dbReference type="EMBL" id="OXV08917.1"/>
    </source>
</evidence>
<evidence type="ECO:0000313" key="4">
    <source>
        <dbReference type="Proteomes" id="UP000243515"/>
    </source>
</evidence>
<sequence length="111" mass="11698">MDIRWIDGKNNPADAMTKSAPNGALGTRELPDYQLSPGPSGGMGAEKRNGGTKRLMPPLSPFGGCNATFTVKEATIVKMKSQLLLIVALMLGTTLATPLDGASNIVKRTVR</sequence>
<proteinExistence type="predicted"/>
<evidence type="ECO:0000256" key="1">
    <source>
        <dbReference type="SAM" id="MobiDB-lite"/>
    </source>
</evidence>
<feature type="region of interest" description="Disordered" evidence="1">
    <location>
        <begin position="1"/>
        <end position="57"/>
    </location>
</feature>
<dbReference type="EMBL" id="NPHW01003827">
    <property type="protein sequence ID" value="OXV08917.1"/>
    <property type="molecule type" value="Genomic_DNA"/>
</dbReference>
<evidence type="ECO:0000256" key="2">
    <source>
        <dbReference type="SAM" id="Phobius"/>
    </source>
</evidence>
<dbReference type="Proteomes" id="UP000243515">
    <property type="component" value="Unassembled WGS sequence"/>
</dbReference>
<gene>
    <name evidence="3" type="ORF">Egran_03320</name>
</gene>
<keyword evidence="2" id="KW-0812">Transmembrane</keyword>
<keyword evidence="4" id="KW-1185">Reference proteome</keyword>
<dbReference type="AlphaFoldDB" id="A0A232LYM4"/>
<keyword evidence="2" id="KW-0472">Membrane</keyword>